<keyword evidence="3 10" id="KW-1134">Transmembrane beta strand</keyword>
<evidence type="ECO:0000256" key="3">
    <source>
        <dbReference type="ARBA" id="ARBA00022452"/>
    </source>
</evidence>
<dbReference type="HOGENOM" id="CLU_044836_2_0_5"/>
<gene>
    <name evidence="11" type="ordered locus">Mpop_0264</name>
</gene>
<dbReference type="GO" id="GO:0046930">
    <property type="term" value="C:pore complex"/>
    <property type="evidence" value="ECO:0007669"/>
    <property type="project" value="UniProtKB-KW"/>
</dbReference>
<evidence type="ECO:0000256" key="4">
    <source>
        <dbReference type="ARBA" id="ARBA00022692"/>
    </source>
</evidence>
<sequence length="559" mass="58352">MVRIKDLLLGSAAGLAMIGAAQAADLPAGKAVPIEYVRVCTAYGAGFFTIPGTDTCIRLSGRARFEAGYFGSDSRTIPGGGDISGFIGLLRVNMDARTQTGYGTLRAFLRLDAGSRTGNNRIVSGTGNRSAASFPGLGQDQLGRVQNLIAVDKAFVQFAGMTAGRASSFFDFYAHDYEIIAASLGSNVPSTNLLAYTHTFGTGFSTTLSMEDPNFRKNPLYSDAVNATGLVPGQAGLNNVFTTAPTPIILGTNAAGNATAVAFIDAVQRSRLPDFVGSLRYDAPWGSVQLSAAVKDINTGGFIAGSAVSSLLPAPVGPSGPVAPEAAAALLAARGIEAGAQTSYGWAVQGGLKVNLPWIAPGDGLYLQGAYGEGANMYTGINRFTGSYISNGNVYAGNPFNQFLPDAVVDPLSGRLQRATSFTVVASYLHYWSPEWRSAFYGSYGEIGFGKRVRYNTGLANALVGAGPTVAPPSPLTNPLGYVLSPALRDSGQIVAGASLIWSPVKDLDIGIEGQYTRTAVASGRVADSDKGVFVAGVPTRTVSSEEVYQARFRVQRDF</sequence>
<dbReference type="GO" id="GO:0009279">
    <property type="term" value="C:cell outer membrane"/>
    <property type="evidence" value="ECO:0007669"/>
    <property type="project" value="UniProtKB-SubCell"/>
</dbReference>
<proteinExistence type="inferred from homology"/>
<evidence type="ECO:0000256" key="8">
    <source>
        <dbReference type="ARBA" id="ARBA00023136"/>
    </source>
</evidence>
<evidence type="ECO:0000256" key="5">
    <source>
        <dbReference type="ARBA" id="ARBA00022729"/>
    </source>
</evidence>
<keyword evidence="8 10" id="KW-0472">Membrane</keyword>
<evidence type="ECO:0000313" key="11">
    <source>
        <dbReference type="EMBL" id="ACB78449.1"/>
    </source>
</evidence>
<comment type="domain">
    <text evidence="10">Consists of 16-stranded beta-barrel sheets, with large surface-exposed loops, that form a transmembrane pore at the center of each barrel. The pore is partially ocluded by a peptide loop that folds into the pore lumen.</text>
</comment>
<dbReference type="GO" id="GO:0006811">
    <property type="term" value="P:monoatomic ion transport"/>
    <property type="evidence" value="ECO:0007669"/>
    <property type="project" value="UniProtKB-KW"/>
</dbReference>
<keyword evidence="7 10" id="KW-0626">Porin</keyword>
<dbReference type="EMBL" id="CP001029">
    <property type="protein sequence ID" value="ACB78449.1"/>
    <property type="molecule type" value="Genomic_DNA"/>
</dbReference>
<name>B1ZH44_METPB</name>
<evidence type="ECO:0000313" key="12">
    <source>
        <dbReference type="Proteomes" id="UP000007136"/>
    </source>
</evidence>
<dbReference type="Proteomes" id="UP000007136">
    <property type="component" value="Chromosome"/>
</dbReference>
<keyword evidence="4 10" id="KW-0812">Transmembrane</keyword>
<accession>B1ZH44</accession>
<dbReference type="InterPro" id="IPR003684">
    <property type="entry name" value="Porin_alphabac"/>
</dbReference>
<feature type="signal peptide" evidence="10">
    <location>
        <begin position="1"/>
        <end position="23"/>
    </location>
</feature>
<keyword evidence="6 10" id="KW-0406">Ion transport</keyword>
<dbReference type="KEGG" id="mpo:Mpop_0264"/>
<evidence type="ECO:0000256" key="2">
    <source>
        <dbReference type="ARBA" id="ARBA00022448"/>
    </source>
</evidence>
<keyword evidence="9 10" id="KW-0998">Cell outer membrane</keyword>
<keyword evidence="2 10" id="KW-0813">Transport</keyword>
<dbReference type="Pfam" id="PF02530">
    <property type="entry name" value="Porin_2"/>
    <property type="match status" value="1"/>
</dbReference>
<dbReference type="eggNOG" id="COG3203">
    <property type="taxonomic scope" value="Bacteria"/>
</dbReference>
<dbReference type="OrthoDB" id="7801681at2"/>
<evidence type="ECO:0000256" key="10">
    <source>
        <dbReference type="RuleBase" id="RU364005"/>
    </source>
</evidence>
<dbReference type="RefSeq" id="WP_012452212.1">
    <property type="nucleotide sequence ID" value="NC_010725.1"/>
</dbReference>
<protein>
    <recommendedName>
        <fullName evidence="10">Porin</fullName>
    </recommendedName>
</protein>
<dbReference type="STRING" id="441620.Mpop_0264"/>
<evidence type="ECO:0000256" key="6">
    <source>
        <dbReference type="ARBA" id="ARBA00023065"/>
    </source>
</evidence>
<dbReference type="GO" id="GO:0015288">
    <property type="term" value="F:porin activity"/>
    <property type="evidence" value="ECO:0007669"/>
    <property type="project" value="UniProtKB-KW"/>
</dbReference>
<feature type="chain" id="PRO_5009366067" description="Porin" evidence="10">
    <location>
        <begin position="24"/>
        <end position="559"/>
    </location>
</feature>
<reference evidence="11" key="1">
    <citation type="submission" date="2008-04" db="EMBL/GenBank/DDBJ databases">
        <title>Complete sequence of chromosome of Methylobacterium populi BJ001.</title>
        <authorList>
            <consortium name="US DOE Joint Genome Institute"/>
            <person name="Copeland A."/>
            <person name="Lucas S."/>
            <person name="Lapidus A."/>
            <person name="Glavina del Rio T."/>
            <person name="Dalin E."/>
            <person name="Tice H."/>
            <person name="Bruce D."/>
            <person name="Goodwin L."/>
            <person name="Pitluck S."/>
            <person name="Chertkov O."/>
            <person name="Brettin T."/>
            <person name="Detter J.C."/>
            <person name="Han C."/>
            <person name="Kuske C.R."/>
            <person name="Schmutz J."/>
            <person name="Larimer F."/>
            <person name="Land M."/>
            <person name="Hauser L."/>
            <person name="Kyrpides N."/>
            <person name="Mikhailova N."/>
            <person name="Marx C."/>
            <person name="Richardson P."/>
        </authorList>
    </citation>
    <scope>NUCLEOTIDE SEQUENCE [LARGE SCALE GENOMIC DNA]</scope>
    <source>
        <strain evidence="11">BJ001</strain>
    </source>
</reference>
<comment type="subcellular location">
    <subcellularLocation>
        <location evidence="10">Cell outer membrane</location>
        <topology evidence="10">Multi-pass membrane protein</topology>
    </subcellularLocation>
</comment>
<keyword evidence="5 10" id="KW-0732">Signal</keyword>
<evidence type="ECO:0000256" key="1">
    <source>
        <dbReference type="ARBA" id="ARBA00009521"/>
    </source>
</evidence>
<dbReference type="AlphaFoldDB" id="B1ZH44"/>
<comment type="similarity">
    <text evidence="1 10">Belongs to the alphaproteobacteria porin family.</text>
</comment>
<comment type="function">
    <text evidence="10">Forms passive diffusion pores that allow small molecular weight hydrophilic materials across the outer membrane.</text>
</comment>
<evidence type="ECO:0000256" key="9">
    <source>
        <dbReference type="ARBA" id="ARBA00023237"/>
    </source>
</evidence>
<organism evidence="11 12">
    <name type="scientific">Methylorubrum populi (strain ATCC BAA-705 / NCIMB 13946 / BJ001)</name>
    <name type="common">Methylobacterium populi</name>
    <dbReference type="NCBI Taxonomy" id="441620"/>
    <lineage>
        <taxon>Bacteria</taxon>
        <taxon>Pseudomonadati</taxon>
        <taxon>Pseudomonadota</taxon>
        <taxon>Alphaproteobacteria</taxon>
        <taxon>Hyphomicrobiales</taxon>
        <taxon>Methylobacteriaceae</taxon>
        <taxon>Methylorubrum</taxon>
    </lineage>
</organism>
<evidence type="ECO:0000256" key="7">
    <source>
        <dbReference type="ARBA" id="ARBA00023114"/>
    </source>
</evidence>